<proteinExistence type="predicted"/>
<dbReference type="AlphaFoldDB" id="A0AAN6DTW6"/>
<sequence>MSSAGCCHRRMLTRRSSSISPTEVLTKQSITSTHKVIVFSAFLLSSLNLEVFWREEGTLHEEYRRNLLVARSFCPDPSAPLWVVLSVVAFHNVCVSDPLSYLFQIGQILIVCDCRSVVIDPIKRAHGFPKKVVTKLPGQQLPCLGYARSMPTLLCSCGGVFPPG</sequence>
<evidence type="ECO:0000313" key="2">
    <source>
        <dbReference type="Proteomes" id="UP001203852"/>
    </source>
</evidence>
<name>A0AAN6DTW6_9EURO</name>
<gene>
    <name evidence="1" type="ORF">EDD36DRAFT_244766</name>
</gene>
<accession>A0AAN6DTW6</accession>
<comment type="caution">
    <text evidence="1">The sequence shown here is derived from an EMBL/GenBank/DDBJ whole genome shotgun (WGS) entry which is preliminary data.</text>
</comment>
<keyword evidence="2" id="KW-1185">Reference proteome</keyword>
<reference evidence="1" key="1">
    <citation type="journal article" date="2022" name="bioRxiv">
        <title>Deciphering the potential niche of two novel black yeast fungi from a biological soil crust based on their genomes, phenotypes, and melanin regulation.</title>
        <authorList>
            <consortium name="DOE Joint Genome Institute"/>
            <person name="Carr E.C."/>
            <person name="Barton Q."/>
            <person name="Grambo S."/>
            <person name="Sullivan M."/>
            <person name="Renfro C.M."/>
            <person name="Kuo A."/>
            <person name="Pangilinan J."/>
            <person name="Lipzen A."/>
            <person name="Keymanesh K."/>
            <person name="Savage E."/>
            <person name="Barry K."/>
            <person name="Grigoriev I.V."/>
            <person name="Riekhof W.R."/>
            <person name="Harris S.S."/>
        </authorList>
    </citation>
    <scope>NUCLEOTIDE SEQUENCE</scope>
    <source>
        <strain evidence="1">JF 03-4F</strain>
    </source>
</reference>
<protein>
    <submittedName>
        <fullName evidence="1">Uncharacterized protein</fullName>
    </submittedName>
</protein>
<dbReference type="Proteomes" id="UP001203852">
    <property type="component" value="Unassembled WGS sequence"/>
</dbReference>
<dbReference type="EMBL" id="MU404354">
    <property type="protein sequence ID" value="KAI1612720.1"/>
    <property type="molecule type" value="Genomic_DNA"/>
</dbReference>
<evidence type="ECO:0000313" key="1">
    <source>
        <dbReference type="EMBL" id="KAI1612720.1"/>
    </source>
</evidence>
<organism evidence="1 2">
    <name type="scientific">Exophiala viscosa</name>
    <dbReference type="NCBI Taxonomy" id="2486360"/>
    <lineage>
        <taxon>Eukaryota</taxon>
        <taxon>Fungi</taxon>
        <taxon>Dikarya</taxon>
        <taxon>Ascomycota</taxon>
        <taxon>Pezizomycotina</taxon>
        <taxon>Eurotiomycetes</taxon>
        <taxon>Chaetothyriomycetidae</taxon>
        <taxon>Chaetothyriales</taxon>
        <taxon>Herpotrichiellaceae</taxon>
        <taxon>Exophiala</taxon>
    </lineage>
</organism>